<gene>
    <name evidence="2" type="ORF">EBV32_04555</name>
</gene>
<organism evidence="2 3">
    <name type="scientific">Candidatus Fonsibacter lacus</name>
    <dbReference type="NCBI Taxonomy" id="2576439"/>
    <lineage>
        <taxon>Bacteria</taxon>
        <taxon>Pseudomonadati</taxon>
        <taxon>Pseudomonadota</taxon>
        <taxon>Alphaproteobacteria</taxon>
        <taxon>Candidatus Pelagibacterales</taxon>
        <taxon>Candidatus Pelagibacterales incertae sedis</taxon>
        <taxon>Candidatus Fonsibacter</taxon>
    </lineage>
</organism>
<feature type="non-terminal residue" evidence="2">
    <location>
        <position position="55"/>
    </location>
</feature>
<dbReference type="SUPFAM" id="SSF52540">
    <property type="entry name" value="P-loop containing nucleoside triphosphate hydrolases"/>
    <property type="match status" value="1"/>
</dbReference>
<comment type="caution">
    <text evidence="2">The sequence shown here is derived from an EMBL/GenBank/DDBJ whole genome shotgun (WGS) entry which is preliminary data.</text>
</comment>
<keyword evidence="2" id="KW-0067">ATP-binding</keyword>
<dbReference type="EMBL" id="RGET01000095">
    <property type="protein sequence ID" value="NBN88339.1"/>
    <property type="molecule type" value="Genomic_DNA"/>
</dbReference>
<dbReference type="Gene3D" id="3.40.50.300">
    <property type="entry name" value="P-loop containing nucleotide triphosphate hydrolases"/>
    <property type="match status" value="1"/>
</dbReference>
<name>A0A964XQU0_9PROT</name>
<dbReference type="Pfam" id="PF00271">
    <property type="entry name" value="Helicase_C"/>
    <property type="match status" value="1"/>
</dbReference>
<dbReference type="InterPro" id="IPR027417">
    <property type="entry name" value="P-loop_NTPase"/>
</dbReference>
<sequence>MAHAEAVARLFNDHGVAAASIDGSMDAANRRQLLADLAIGRIKVLTSCSLIGEGV</sequence>
<keyword evidence="2" id="KW-0547">Nucleotide-binding</keyword>
<evidence type="ECO:0000313" key="2">
    <source>
        <dbReference type="EMBL" id="NBN88339.1"/>
    </source>
</evidence>
<feature type="domain" description="Helicase C-terminal" evidence="1">
    <location>
        <begin position="8"/>
        <end position="55"/>
    </location>
</feature>
<keyword evidence="2" id="KW-0378">Hydrolase</keyword>
<keyword evidence="2" id="KW-0347">Helicase</keyword>
<dbReference type="Proteomes" id="UP000713222">
    <property type="component" value="Unassembled WGS sequence"/>
</dbReference>
<reference evidence="2" key="1">
    <citation type="submission" date="2018-10" db="EMBL/GenBank/DDBJ databases">
        <title>Iterative Subtractive Binning of Freshwater Chronoseries Metagenomes Recovers Nearly Complete Genomes from over Four Hundred Novel Species.</title>
        <authorList>
            <person name="Rodriguez-R L.M."/>
            <person name="Tsementzi D."/>
            <person name="Luo C."/>
            <person name="Konstantinidis K.T."/>
        </authorList>
    </citation>
    <scope>NUCLEOTIDE SEQUENCE</scope>
    <source>
        <strain evidence="2">WB7_6_001</strain>
    </source>
</reference>
<dbReference type="AlphaFoldDB" id="A0A964XQU0"/>
<dbReference type="GO" id="GO:0004386">
    <property type="term" value="F:helicase activity"/>
    <property type="evidence" value="ECO:0007669"/>
    <property type="project" value="UniProtKB-KW"/>
</dbReference>
<evidence type="ECO:0000259" key="1">
    <source>
        <dbReference type="Pfam" id="PF00271"/>
    </source>
</evidence>
<protein>
    <submittedName>
        <fullName evidence="2">ATP-dependent helicase</fullName>
    </submittedName>
</protein>
<evidence type="ECO:0000313" key="3">
    <source>
        <dbReference type="Proteomes" id="UP000713222"/>
    </source>
</evidence>
<dbReference type="InterPro" id="IPR001650">
    <property type="entry name" value="Helicase_C-like"/>
</dbReference>
<proteinExistence type="predicted"/>
<accession>A0A964XQU0</accession>